<sequence length="303" mass="33286">MDVRTLFMKKQNLTIGFIGQGWVGRHYADAFEQSGFITVRYGLEPQYVGNKSKIKDCDITFIAVPTPTTPKGFSLDVVKEGLKLIGKGKIAVIKSTIVPGSTARLQKAFPNKKVLYSPEFLSESTAAYDVAHPFANIVGLPVDNADYRAAAKKVHSILLPSPFSLTCTSTEAEVIKYSHNASGYVQIIFFNVMYDLAKKLGADWTPIQQALRADPLISNRYAQPVHKSGRGAGGSCFIKDVAALRTIYEKLLPKDKKSSAFLRALESKNIELLTSTKKDLHLLKGVYGEKLSDPAVKSPKTKK</sequence>
<evidence type="ECO:0000256" key="1">
    <source>
        <dbReference type="ARBA" id="ARBA00006601"/>
    </source>
</evidence>
<dbReference type="Pfam" id="PF00984">
    <property type="entry name" value="UDPG_MGDP_dh"/>
    <property type="match status" value="1"/>
</dbReference>
<dbReference type="InterPro" id="IPR008927">
    <property type="entry name" value="6-PGluconate_DH-like_C_sf"/>
</dbReference>
<reference evidence="4 5" key="1">
    <citation type="journal article" date="2016" name="Nat. Commun.">
        <title>Thousands of microbial genomes shed light on interconnected biogeochemical processes in an aquifer system.</title>
        <authorList>
            <person name="Anantharaman K."/>
            <person name="Brown C.T."/>
            <person name="Hug L.A."/>
            <person name="Sharon I."/>
            <person name="Castelle C.J."/>
            <person name="Probst A.J."/>
            <person name="Thomas B.C."/>
            <person name="Singh A."/>
            <person name="Wilkins M.J."/>
            <person name="Karaoz U."/>
            <person name="Brodie E.L."/>
            <person name="Williams K.H."/>
            <person name="Hubbard S.S."/>
            <person name="Banfield J.F."/>
        </authorList>
    </citation>
    <scope>NUCLEOTIDE SEQUENCE [LARGE SCALE GENOMIC DNA]</scope>
</reference>
<evidence type="ECO:0008006" key="6">
    <source>
        <dbReference type="Google" id="ProtNLM"/>
    </source>
</evidence>
<dbReference type="STRING" id="1802301.A2664_03825"/>
<dbReference type="Pfam" id="PF03721">
    <property type="entry name" value="UDPG_MGDP_dh_N"/>
    <property type="match status" value="1"/>
</dbReference>
<evidence type="ECO:0000259" key="3">
    <source>
        <dbReference type="Pfam" id="PF03721"/>
    </source>
</evidence>
<gene>
    <name evidence="4" type="ORF">A2664_03825</name>
</gene>
<dbReference type="GO" id="GO:0016616">
    <property type="term" value="F:oxidoreductase activity, acting on the CH-OH group of donors, NAD or NADP as acceptor"/>
    <property type="evidence" value="ECO:0007669"/>
    <property type="project" value="InterPro"/>
</dbReference>
<dbReference type="InterPro" id="IPR001732">
    <property type="entry name" value="UDP-Glc/GDP-Man_DH_N"/>
</dbReference>
<dbReference type="SUPFAM" id="SSF48179">
    <property type="entry name" value="6-phosphogluconate dehydrogenase C-terminal domain-like"/>
    <property type="match status" value="1"/>
</dbReference>
<dbReference type="InterPro" id="IPR036291">
    <property type="entry name" value="NAD(P)-bd_dom_sf"/>
</dbReference>
<evidence type="ECO:0000259" key="2">
    <source>
        <dbReference type="Pfam" id="PF00984"/>
    </source>
</evidence>
<comment type="similarity">
    <text evidence="1">Belongs to the UDP-glucose/GDP-mannose dehydrogenase family.</text>
</comment>
<dbReference type="EMBL" id="MHRF01000013">
    <property type="protein sequence ID" value="OHA17715.1"/>
    <property type="molecule type" value="Genomic_DNA"/>
</dbReference>
<evidence type="ECO:0000313" key="5">
    <source>
        <dbReference type="Proteomes" id="UP000178873"/>
    </source>
</evidence>
<dbReference type="Proteomes" id="UP000178873">
    <property type="component" value="Unassembled WGS sequence"/>
</dbReference>
<dbReference type="Gene3D" id="1.10.1040.10">
    <property type="entry name" value="N-(1-d-carboxylethyl)-l-norvaline Dehydrogenase, domain 2"/>
    <property type="match status" value="1"/>
</dbReference>
<dbReference type="GO" id="GO:0051287">
    <property type="term" value="F:NAD binding"/>
    <property type="evidence" value="ECO:0007669"/>
    <property type="project" value="InterPro"/>
</dbReference>
<protein>
    <recommendedName>
        <fullName evidence="6">UDP-glucose/GDP-mannose dehydrogenase dimerisation domain-containing protein</fullName>
    </recommendedName>
</protein>
<dbReference type="PANTHER" id="PTHR43750:SF3">
    <property type="entry name" value="UDP-GLUCOSE 6-DEHYDROGENASE TUAD"/>
    <property type="match status" value="1"/>
</dbReference>
<accession>A0A1G2M1F9</accession>
<dbReference type="Gene3D" id="3.40.50.720">
    <property type="entry name" value="NAD(P)-binding Rossmann-like Domain"/>
    <property type="match status" value="1"/>
</dbReference>
<evidence type="ECO:0000313" key="4">
    <source>
        <dbReference type="EMBL" id="OHA17715.1"/>
    </source>
</evidence>
<dbReference type="InterPro" id="IPR014026">
    <property type="entry name" value="UDP-Glc/GDP-Man_DH_dimer"/>
</dbReference>
<dbReference type="AlphaFoldDB" id="A0A1G2M1F9"/>
<feature type="domain" description="UDP-glucose/GDP-mannose dehydrogenase N-terminal" evidence="3">
    <location>
        <begin position="51"/>
        <end position="141"/>
    </location>
</feature>
<comment type="caution">
    <text evidence="4">The sequence shown here is derived from an EMBL/GenBank/DDBJ whole genome shotgun (WGS) entry which is preliminary data.</text>
</comment>
<organism evidence="4 5">
    <name type="scientific">Candidatus Taylorbacteria bacterium RIFCSPHIGHO2_01_FULL_46_22b</name>
    <dbReference type="NCBI Taxonomy" id="1802301"/>
    <lineage>
        <taxon>Bacteria</taxon>
        <taxon>Candidatus Tayloriibacteriota</taxon>
    </lineage>
</organism>
<feature type="domain" description="UDP-glucose/GDP-mannose dehydrogenase dimerisation" evidence="2">
    <location>
        <begin position="171"/>
        <end position="251"/>
    </location>
</feature>
<dbReference type="PANTHER" id="PTHR43750">
    <property type="entry name" value="UDP-GLUCOSE 6-DEHYDROGENASE TUAD"/>
    <property type="match status" value="1"/>
</dbReference>
<proteinExistence type="inferred from homology"/>
<dbReference type="SUPFAM" id="SSF51735">
    <property type="entry name" value="NAD(P)-binding Rossmann-fold domains"/>
    <property type="match status" value="1"/>
</dbReference>
<name>A0A1G2M1F9_9BACT</name>
<dbReference type="InterPro" id="IPR013328">
    <property type="entry name" value="6PGD_dom2"/>
</dbReference>